<evidence type="ECO:0000256" key="1">
    <source>
        <dbReference type="SAM" id="MobiDB-lite"/>
    </source>
</evidence>
<accession>A0A8C2ZJP4</accession>
<dbReference type="GO" id="GO:0000463">
    <property type="term" value="P:maturation of LSU-rRNA from tricistronic rRNA transcript (SSU-rRNA, 5.8S rRNA, LSU-rRNA)"/>
    <property type="evidence" value="ECO:0007669"/>
    <property type="project" value="TreeGrafter"/>
</dbReference>
<dbReference type="GO" id="GO:0003735">
    <property type="term" value="F:structural constituent of ribosome"/>
    <property type="evidence" value="ECO:0007669"/>
    <property type="project" value="TreeGrafter"/>
</dbReference>
<keyword evidence="4" id="KW-1185">Reference proteome</keyword>
<gene>
    <name evidence="3" type="primary">rpl7</name>
</gene>
<protein>
    <submittedName>
        <fullName evidence="3">Ribosomal protein L7</fullName>
    </submittedName>
</protein>
<evidence type="ECO:0000313" key="3">
    <source>
        <dbReference type="Ensembl" id="ENSCLMP00005028324.1"/>
    </source>
</evidence>
<dbReference type="InterPro" id="IPR039699">
    <property type="entry name" value="Ribosomal_uL30"/>
</dbReference>
<feature type="domain" description="Large ribosomal subunit protein uL30 N-terminal eukaryotes" evidence="2">
    <location>
        <begin position="11"/>
        <end position="80"/>
    </location>
</feature>
<dbReference type="SUPFAM" id="SSF55129">
    <property type="entry name" value="Ribosomal protein L30p/L7e"/>
    <property type="match status" value="1"/>
</dbReference>
<proteinExistence type="predicted"/>
<dbReference type="AlphaFoldDB" id="A0A8C2ZJP4"/>
<dbReference type="Ensembl" id="ENSCLMT00005029580.1">
    <property type="protein sequence ID" value="ENSCLMP00005028324.1"/>
    <property type="gene ID" value="ENSCLMG00005013836.1"/>
</dbReference>
<dbReference type="Gene3D" id="3.30.1390.20">
    <property type="entry name" value="Ribosomal protein L30, ferredoxin-like fold domain"/>
    <property type="match status" value="1"/>
</dbReference>
<sequence length="115" mass="13631">MADAEKKVPAVPESLLKRRKAFATMKTMRVKKMLAEKKARKVTRKLIYKRAEKYHKEYKQMYRREVRLGRTARKVGNYYLSSPRGGMHKKTTHFVEGGDAGNREDQINRMIRRMN</sequence>
<reference evidence="3" key="2">
    <citation type="submission" date="2025-09" db="UniProtKB">
        <authorList>
            <consortium name="Ensembl"/>
        </authorList>
    </citation>
    <scope>IDENTIFICATION</scope>
</reference>
<dbReference type="GeneTree" id="ENSGT00950000182878"/>
<evidence type="ECO:0000313" key="4">
    <source>
        <dbReference type="Proteomes" id="UP000694565"/>
    </source>
</evidence>
<dbReference type="GO" id="GO:0022625">
    <property type="term" value="C:cytosolic large ribosomal subunit"/>
    <property type="evidence" value="ECO:0007669"/>
    <property type="project" value="TreeGrafter"/>
</dbReference>
<dbReference type="InterPro" id="IPR036919">
    <property type="entry name" value="Ribo_uL30_ferredoxin-like_sf"/>
</dbReference>
<dbReference type="PANTHER" id="PTHR11524">
    <property type="entry name" value="60S RIBOSOMAL PROTEIN L7"/>
    <property type="match status" value="1"/>
</dbReference>
<dbReference type="InterPro" id="IPR012988">
    <property type="entry name" value="Ribosomal_uL30_N_euk"/>
</dbReference>
<dbReference type="Pfam" id="PF08079">
    <property type="entry name" value="Ribosomal_L30_N"/>
    <property type="match status" value="1"/>
</dbReference>
<reference evidence="3" key="1">
    <citation type="submission" date="2025-08" db="UniProtKB">
        <authorList>
            <consortium name="Ensembl"/>
        </authorList>
    </citation>
    <scope>IDENTIFICATION</scope>
</reference>
<dbReference type="Proteomes" id="UP000694565">
    <property type="component" value="Unplaced"/>
</dbReference>
<feature type="region of interest" description="Disordered" evidence="1">
    <location>
        <begin position="79"/>
        <end position="104"/>
    </location>
</feature>
<evidence type="ECO:0000259" key="2">
    <source>
        <dbReference type="Pfam" id="PF08079"/>
    </source>
</evidence>
<organism evidence="3 4">
    <name type="scientific">Cyclopterus lumpus</name>
    <name type="common">Lumpsucker</name>
    <dbReference type="NCBI Taxonomy" id="8103"/>
    <lineage>
        <taxon>Eukaryota</taxon>
        <taxon>Metazoa</taxon>
        <taxon>Chordata</taxon>
        <taxon>Craniata</taxon>
        <taxon>Vertebrata</taxon>
        <taxon>Euteleostomi</taxon>
        <taxon>Actinopterygii</taxon>
        <taxon>Neopterygii</taxon>
        <taxon>Teleostei</taxon>
        <taxon>Neoteleostei</taxon>
        <taxon>Acanthomorphata</taxon>
        <taxon>Eupercaria</taxon>
        <taxon>Perciformes</taxon>
        <taxon>Cottioidei</taxon>
        <taxon>Cottales</taxon>
        <taxon>Cyclopteridae</taxon>
        <taxon>Cyclopterus</taxon>
    </lineage>
</organism>
<dbReference type="PANTHER" id="PTHR11524:SF12">
    <property type="entry name" value="LARGE RIBOSOMAL SUBUNIT PROTEIN UL30"/>
    <property type="match status" value="1"/>
</dbReference>
<name>A0A8C2ZJP4_CYCLU</name>
<dbReference type="GO" id="GO:0003723">
    <property type="term" value="F:RNA binding"/>
    <property type="evidence" value="ECO:0007669"/>
    <property type="project" value="TreeGrafter"/>
</dbReference>